<accession>A0ABV4K1F2</accession>
<dbReference type="RefSeq" id="WP_371385146.1">
    <property type="nucleotide sequence ID" value="NZ_JBGLYH010000004.1"/>
</dbReference>
<protein>
    <submittedName>
        <fullName evidence="1">Uncharacterized protein</fullName>
    </submittedName>
</protein>
<organism evidence="1 2">
    <name type="scientific">Pseudodesulfovibrio karagichevae</name>
    <dbReference type="NCBI Taxonomy" id="3239305"/>
    <lineage>
        <taxon>Bacteria</taxon>
        <taxon>Pseudomonadati</taxon>
        <taxon>Thermodesulfobacteriota</taxon>
        <taxon>Desulfovibrionia</taxon>
        <taxon>Desulfovibrionales</taxon>
        <taxon>Desulfovibrionaceae</taxon>
    </lineage>
</organism>
<dbReference type="Proteomes" id="UP001568698">
    <property type="component" value="Unassembled WGS sequence"/>
</dbReference>
<evidence type="ECO:0000313" key="1">
    <source>
        <dbReference type="EMBL" id="MEZ7195597.1"/>
    </source>
</evidence>
<name>A0ABV4K1F2_9BACT</name>
<proteinExistence type="predicted"/>
<reference evidence="1 2" key="1">
    <citation type="submission" date="2024-08" db="EMBL/GenBank/DDBJ databases">
        <title>Sulfate-reducing bacteria isolated from formation water of the oil field in Kazakhstan and description of Pseudodesulfovibrio sp.</title>
        <authorList>
            <person name="Bidzhieva S.K."/>
            <person name="Tourova T.P."/>
            <person name="Grouzdev D.S."/>
            <person name="Beletsky A.V."/>
            <person name="Sokolova D.S."/>
            <person name="Samigullina S.R."/>
            <person name="Poltaraus A.B."/>
            <person name="Avtukh A.N."/>
            <person name="Tereshina V.M."/>
            <person name="Zhaparov N.S."/>
            <person name="Mardanov A.V."/>
            <person name="Nazina T.N."/>
        </authorList>
    </citation>
    <scope>NUCLEOTIDE SEQUENCE [LARGE SCALE GENOMIC DNA]</scope>
    <source>
        <strain evidence="1 2">9FUS</strain>
    </source>
</reference>
<comment type="caution">
    <text evidence="1">The sequence shown here is derived from an EMBL/GenBank/DDBJ whole genome shotgun (WGS) entry which is preliminary data.</text>
</comment>
<gene>
    <name evidence="1" type="ORF">AB6M95_02465</name>
</gene>
<sequence length="83" mass="9756">MGKVIEFPKSVREQPEEPECRMSDWLYKLYSHLLDQRERLAESGRGDMIEDMDIALTQIPAEVIGFMNQRYGLERGIDWPPEN</sequence>
<keyword evidence="2" id="KW-1185">Reference proteome</keyword>
<evidence type="ECO:0000313" key="2">
    <source>
        <dbReference type="Proteomes" id="UP001568698"/>
    </source>
</evidence>
<dbReference type="EMBL" id="JBGLYH010000004">
    <property type="protein sequence ID" value="MEZ7195597.1"/>
    <property type="molecule type" value="Genomic_DNA"/>
</dbReference>